<comment type="caution">
    <text evidence="2">The sequence shown here is derived from an EMBL/GenBank/DDBJ whole genome shotgun (WGS) entry which is preliminary data.</text>
</comment>
<organism evidence="2">
    <name type="scientific">hydrocarbon metagenome</name>
    <dbReference type="NCBI Taxonomy" id="938273"/>
    <lineage>
        <taxon>unclassified sequences</taxon>
        <taxon>metagenomes</taxon>
        <taxon>ecological metagenomes</taxon>
    </lineage>
</organism>
<dbReference type="InterPro" id="IPR005097">
    <property type="entry name" value="Sacchrp_dh_NADP-bd"/>
</dbReference>
<name>A0A0W8FN45_9ZZZZ</name>
<dbReference type="Pfam" id="PF03435">
    <property type="entry name" value="Sacchrp_dh_NADP"/>
    <property type="match status" value="1"/>
</dbReference>
<dbReference type="PANTHER" id="PTHR43796">
    <property type="entry name" value="CARBOXYNORSPERMIDINE SYNTHASE"/>
    <property type="match status" value="1"/>
</dbReference>
<accession>A0A0W8FN45</accession>
<dbReference type="InterPro" id="IPR036291">
    <property type="entry name" value="NAD(P)-bd_dom_sf"/>
</dbReference>
<dbReference type="SUPFAM" id="SSF51735">
    <property type="entry name" value="NAD(P)-binding Rossmann-fold domains"/>
    <property type="match status" value="1"/>
</dbReference>
<dbReference type="EMBL" id="LNQE01000977">
    <property type="protein sequence ID" value="KUG22251.1"/>
    <property type="molecule type" value="Genomic_DNA"/>
</dbReference>
<dbReference type="Gene3D" id="3.40.50.720">
    <property type="entry name" value="NAD(P)-binding Rossmann-like Domain"/>
    <property type="match status" value="2"/>
</dbReference>
<feature type="domain" description="Saccharopine dehydrogenase NADP binding" evidence="1">
    <location>
        <begin position="3"/>
        <end position="126"/>
    </location>
</feature>
<evidence type="ECO:0000259" key="1">
    <source>
        <dbReference type="Pfam" id="PF03435"/>
    </source>
</evidence>
<sequence>MKVLALGACGGMGRHAAKTLVSQKWCDRIFIADIDEKRAEAFARELGKIAQPLVLDISDSAALDAAAAGADLVMNTVGPFFRFGPQVLSSCIRTGRHYVDICDDWEPTISMLNLNEKARDAQITAIVGMGASPGISNMLAKKALMNLDIPEQIFTAWDIEAARPDIIAKKPSAATVHGIHQLTGKIRLFENGKYIDASPISPIDLDFPGIGKRRLHTIGHPESVTFPRYYPTLKTSKNVFIISRLNLAGLKLIVWMVNRGFLSVEAAAGIAEKIEGPADHGRTNEKMLAEFTRKKNPKLPPLFALATGLRKGKHVMSACAVLSAPPGGMGGGTGVPLAIGAMMILKKAVTDYGVFAPEGILDSEMFFQVLAPLCVPRKENAEELVLTRIIEE</sequence>
<evidence type="ECO:0000313" key="2">
    <source>
        <dbReference type="EMBL" id="KUG22251.1"/>
    </source>
</evidence>
<proteinExistence type="predicted"/>
<dbReference type="PANTHER" id="PTHR43796:SF2">
    <property type="entry name" value="CARBOXYNORSPERMIDINE SYNTHASE"/>
    <property type="match status" value="1"/>
</dbReference>
<dbReference type="AlphaFoldDB" id="A0A0W8FN45"/>
<protein>
    <submittedName>
        <fullName evidence="2">Carboxynorspermidine dehydrogenase</fullName>
    </submittedName>
</protein>
<dbReference type="Gene3D" id="3.30.360.10">
    <property type="entry name" value="Dihydrodipicolinate Reductase, domain 2"/>
    <property type="match status" value="1"/>
</dbReference>
<reference evidence="2" key="1">
    <citation type="journal article" date="2015" name="Proc. Natl. Acad. Sci. U.S.A.">
        <title>Networks of energetic and metabolic interactions define dynamics in microbial communities.</title>
        <authorList>
            <person name="Embree M."/>
            <person name="Liu J.K."/>
            <person name="Al-Bassam M.M."/>
            <person name="Zengler K."/>
        </authorList>
    </citation>
    <scope>NUCLEOTIDE SEQUENCE</scope>
</reference>
<gene>
    <name evidence="2" type="ORF">ASZ90_007983</name>
</gene>